<protein>
    <recommendedName>
        <fullName evidence="3">Glycosyl hydrolase</fullName>
    </recommendedName>
</protein>
<dbReference type="RefSeq" id="WP_179170662.1">
    <property type="nucleotide sequence ID" value="NZ_CP058529.1"/>
</dbReference>
<sequence length="343" mass="37504">MTTAYAALRNGFLTVDPDAGETTARALDGHTLECVAVHPDDPDRVFVGTFESGLHRSTDGGRTFKRVDDFPHDAVMAAAVSYRDPGTVWAGTEPSRVYRSTDGGDSWEHLDGLVDLPSSDDWSFPPRPDTHHVRWLEPDPTDPDHWYVAIEAGALVQTHDGGATWEDRVPDARIDNHSLATHPHAPGRAWVAAGDGYAETDDGGDTWAHPQSGLDRTYCWSVAVDARSDSESRTEPGGTGDPDRVLVSAARGAYQAHTAERAETYVYRREGDKDWERLDGRGLPLGEGVTRPVLARGEPDEFYALSNQGLFQTGDGGDSWNAIDIEWPDRFTDRTARGLAVLP</sequence>
<proteinExistence type="predicted"/>
<dbReference type="GeneID" id="56030530"/>
<dbReference type="Proteomes" id="UP000509750">
    <property type="component" value="Chromosome"/>
</dbReference>
<dbReference type="InterPro" id="IPR015943">
    <property type="entry name" value="WD40/YVTN_repeat-like_dom_sf"/>
</dbReference>
<dbReference type="InterPro" id="IPR052025">
    <property type="entry name" value="Xyloglucanase_GH74"/>
</dbReference>
<keyword evidence="2" id="KW-1185">Reference proteome</keyword>
<dbReference type="EMBL" id="CP058529">
    <property type="protein sequence ID" value="QLG29088.1"/>
    <property type="molecule type" value="Genomic_DNA"/>
</dbReference>
<accession>A0A7D5GGG6</accession>
<dbReference type="GO" id="GO:0010411">
    <property type="term" value="P:xyloglucan metabolic process"/>
    <property type="evidence" value="ECO:0007669"/>
    <property type="project" value="TreeGrafter"/>
</dbReference>
<evidence type="ECO:0000313" key="2">
    <source>
        <dbReference type="Proteomes" id="UP000509750"/>
    </source>
</evidence>
<evidence type="ECO:0008006" key="3">
    <source>
        <dbReference type="Google" id="ProtNLM"/>
    </source>
</evidence>
<dbReference type="PANTHER" id="PTHR43739">
    <property type="entry name" value="XYLOGLUCANASE (EUROFUNG)"/>
    <property type="match status" value="1"/>
</dbReference>
<dbReference type="KEGG" id="halg:HUG10_16815"/>
<dbReference type="SUPFAM" id="SSF110296">
    <property type="entry name" value="Oligoxyloglucan reducing end-specific cellobiohydrolase"/>
    <property type="match status" value="1"/>
</dbReference>
<evidence type="ECO:0000313" key="1">
    <source>
        <dbReference type="EMBL" id="QLG29088.1"/>
    </source>
</evidence>
<dbReference type="OrthoDB" id="197823at2157"/>
<reference evidence="1 2" key="1">
    <citation type="submission" date="2020-07" db="EMBL/GenBank/DDBJ databases">
        <title>Gai3-2, isolated from salt lake.</title>
        <authorList>
            <person name="Cui H."/>
            <person name="Shi X."/>
        </authorList>
    </citation>
    <scope>NUCLEOTIDE SEQUENCE [LARGE SCALE GENOMIC DNA]</scope>
    <source>
        <strain evidence="1 2">Gai3-2</strain>
    </source>
</reference>
<dbReference type="AlphaFoldDB" id="A0A7D5GGG6"/>
<dbReference type="PANTHER" id="PTHR43739:SF5">
    <property type="entry name" value="EXO-ALPHA-SIALIDASE"/>
    <property type="match status" value="1"/>
</dbReference>
<name>A0A7D5GGG6_9EURY</name>
<dbReference type="Gene3D" id="2.130.10.10">
    <property type="entry name" value="YVTN repeat-like/Quinoprotein amine dehydrogenase"/>
    <property type="match status" value="1"/>
</dbReference>
<gene>
    <name evidence="1" type="ORF">HUG10_16815</name>
</gene>
<organism evidence="1 2">
    <name type="scientific">Halorarum halophilum</name>
    <dbReference type="NCBI Taxonomy" id="2743090"/>
    <lineage>
        <taxon>Archaea</taxon>
        <taxon>Methanobacteriati</taxon>
        <taxon>Methanobacteriota</taxon>
        <taxon>Stenosarchaea group</taxon>
        <taxon>Halobacteria</taxon>
        <taxon>Halobacteriales</taxon>
        <taxon>Haloferacaceae</taxon>
        <taxon>Halorarum</taxon>
    </lineage>
</organism>